<dbReference type="Gene3D" id="3.30.420.10">
    <property type="entry name" value="Ribonuclease H-like superfamily/Ribonuclease H"/>
    <property type="match status" value="1"/>
</dbReference>
<dbReference type="InterPro" id="IPR003165">
    <property type="entry name" value="Piwi"/>
</dbReference>
<evidence type="ECO:0000256" key="1">
    <source>
        <dbReference type="SAM" id="Coils"/>
    </source>
</evidence>
<protein>
    <submittedName>
        <fullName evidence="3">Similar to Protein argonaute 12 acc. no. Q7Y001</fullName>
    </submittedName>
</protein>
<keyword evidence="1" id="KW-0175">Coiled coil</keyword>
<dbReference type="OrthoDB" id="10252740at2759"/>
<dbReference type="SMART" id="SM00950">
    <property type="entry name" value="Piwi"/>
    <property type="match status" value="1"/>
</dbReference>
<dbReference type="Proteomes" id="UP000018144">
    <property type="component" value="Unassembled WGS sequence"/>
</dbReference>
<dbReference type="GO" id="GO:0003676">
    <property type="term" value="F:nucleic acid binding"/>
    <property type="evidence" value="ECO:0007669"/>
    <property type="project" value="InterPro"/>
</dbReference>
<dbReference type="InterPro" id="IPR036397">
    <property type="entry name" value="RNaseH_sf"/>
</dbReference>
<dbReference type="InterPro" id="IPR045246">
    <property type="entry name" value="Piwi_ago-like"/>
</dbReference>
<dbReference type="OMA" id="YLCSYYG"/>
<evidence type="ECO:0000313" key="3">
    <source>
        <dbReference type="EMBL" id="CCX33115.1"/>
    </source>
</evidence>
<dbReference type="InterPro" id="IPR012337">
    <property type="entry name" value="RNaseH-like_sf"/>
</dbReference>
<dbReference type="SUPFAM" id="SSF101690">
    <property type="entry name" value="PAZ domain"/>
    <property type="match status" value="1"/>
</dbReference>
<evidence type="ECO:0000259" key="2">
    <source>
        <dbReference type="PROSITE" id="PS50822"/>
    </source>
</evidence>
<dbReference type="InterPro" id="IPR036085">
    <property type="entry name" value="PAZ_dom_sf"/>
</dbReference>
<dbReference type="CDD" id="cd04657">
    <property type="entry name" value="Piwi_ago-like"/>
    <property type="match status" value="1"/>
</dbReference>
<evidence type="ECO:0000313" key="4">
    <source>
        <dbReference type="Proteomes" id="UP000018144"/>
    </source>
</evidence>
<organism evidence="3 4">
    <name type="scientific">Pyronema omphalodes (strain CBS 100304)</name>
    <name type="common">Pyronema confluens</name>
    <dbReference type="NCBI Taxonomy" id="1076935"/>
    <lineage>
        <taxon>Eukaryota</taxon>
        <taxon>Fungi</taxon>
        <taxon>Dikarya</taxon>
        <taxon>Ascomycota</taxon>
        <taxon>Pezizomycotina</taxon>
        <taxon>Pezizomycetes</taxon>
        <taxon>Pezizales</taxon>
        <taxon>Pyronemataceae</taxon>
        <taxon>Pyronema</taxon>
    </lineage>
</organism>
<dbReference type="Pfam" id="PF08699">
    <property type="entry name" value="ArgoL1"/>
    <property type="match status" value="1"/>
</dbReference>
<dbReference type="Gene3D" id="3.40.50.2300">
    <property type="match status" value="1"/>
</dbReference>
<gene>
    <name evidence="3" type="ORF">PCON_14146</name>
</gene>
<dbReference type="PROSITE" id="PS50822">
    <property type="entry name" value="PIWI"/>
    <property type="match status" value="1"/>
</dbReference>
<reference evidence="3 4" key="1">
    <citation type="journal article" date="2013" name="PLoS Genet.">
        <title>The genome and development-dependent transcriptomes of Pyronema confluens: a window into fungal evolution.</title>
        <authorList>
            <person name="Traeger S."/>
            <person name="Altegoer F."/>
            <person name="Freitag M."/>
            <person name="Gabaldon T."/>
            <person name="Kempken F."/>
            <person name="Kumar A."/>
            <person name="Marcet-Houben M."/>
            <person name="Poggeler S."/>
            <person name="Stajich J.E."/>
            <person name="Nowrousian M."/>
        </authorList>
    </citation>
    <scope>NUCLEOTIDE SEQUENCE [LARGE SCALE GENOMIC DNA]</scope>
    <source>
        <strain evidence="4">CBS 100304</strain>
        <tissue evidence="3">Vegetative mycelium</tissue>
    </source>
</reference>
<dbReference type="STRING" id="1076935.U4LTU2"/>
<feature type="domain" description="Piwi" evidence="2">
    <location>
        <begin position="334"/>
        <end position="656"/>
    </location>
</feature>
<dbReference type="SUPFAM" id="SSF53098">
    <property type="entry name" value="Ribonuclease H-like"/>
    <property type="match status" value="1"/>
</dbReference>
<dbReference type="Gene3D" id="2.170.260.10">
    <property type="entry name" value="paz domain"/>
    <property type="match status" value="1"/>
</dbReference>
<proteinExistence type="predicted"/>
<dbReference type="Pfam" id="PF02171">
    <property type="entry name" value="Piwi"/>
    <property type="match status" value="1"/>
</dbReference>
<feature type="coiled-coil region" evidence="1">
    <location>
        <begin position="306"/>
        <end position="333"/>
    </location>
</feature>
<accession>U4LTU2</accession>
<dbReference type="Pfam" id="PF16488">
    <property type="entry name" value="ArgoL2"/>
    <property type="match status" value="1"/>
</dbReference>
<dbReference type="eggNOG" id="KOG1041">
    <property type="taxonomic scope" value="Eukaryota"/>
</dbReference>
<keyword evidence="4" id="KW-1185">Reference proteome</keyword>
<sequence length="707" mass="78391">MRPTVGGMLVNVNVCTKAFYKSGALPDVLSNYFGGRLGQGRFPMEKVRALSGFLRGVRVAWTRLGKTTIHVIEKVTDRTPSQTFFTVNDAGVERKENVEDWFFNAYKVRLRHKEYPCIRLLSQKANAMDIPAEVLAVLPGQPCHDSKLTGEHVSAMIQLACWNPPENGDLITETGLPSLGFMEAGSRKDYLKDFGIEISKKMLVIPARVLRCPRITYANKQLEPGPSWNLRDVSFAKSAKVNAWTVLVVRDGGSRSHQNIPEQALQHSVAGFTDMCRTSGLKMQNVVGSAVEYVTINYDGLLGQSFEGGESEMDRLNRDLENAMKKIAGKGIEFALVILDSVRMEGGGGGGRPKAKQHPCFGPLYSSVKYAGDVKAGVGTVCCQWAKFSNNDKQYWANVALKFNFKMGGTNHNVSPDQLGVLADGKTMLVGCDVTHPSPKSRRGTPSVAGVVASIDPLYTVYPSSLRLQEHRIELITELTEMMVERLEHWNRVNKSFPTKIMVYRDGVSEGEFQKILDVELHKIKMAFSQCGAPTGYNPKVTIIVVGKRHHTRFYPTDPKYTDENGNPSNGTVVDRGVTAVYDFDFFLQAHKGIKGTARPAHYSVLHDEIGFTSNALQELTHNLCYLFARATKSVSIVPPAYYADVLCERGRCYINGLMNATDYAGSSSGHGKGKASDEEKDETMRMARRLWGEGIHPNLRETMFYL</sequence>
<dbReference type="PANTHER" id="PTHR22891">
    <property type="entry name" value="EUKARYOTIC TRANSLATION INITIATION FACTOR 2C"/>
    <property type="match status" value="1"/>
</dbReference>
<dbReference type="InterPro" id="IPR032472">
    <property type="entry name" value="ArgoL2"/>
</dbReference>
<dbReference type="EMBL" id="HF936006">
    <property type="protein sequence ID" value="CCX33115.1"/>
    <property type="molecule type" value="Genomic_DNA"/>
</dbReference>
<dbReference type="AlphaFoldDB" id="U4LTU2"/>
<name>U4LTU2_PYROM</name>
<dbReference type="InterPro" id="IPR014811">
    <property type="entry name" value="ArgoL1"/>
</dbReference>